<feature type="compositionally biased region" description="Pro residues" evidence="1">
    <location>
        <begin position="507"/>
        <end position="529"/>
    </location>
</feature>
<feature type="compositionally biased region" description="Polar residues" evidence="1">
    <location>
        <begin position="243"/>
        <end position="272"/>
    </location>
</feature>
<name>A0A1Y2AEF2_9TREE</name>
<evidence type="ECO:0000313" key="3">
    <source>
        <dbReference type="Proteomes" id="UP000193986"/>
    </source>
</evidence>
<feature type="compositionally biased region" description="Polar residues" evidence="1">
    <location>
        <begin position="863"/>
        <end position="875"/>
    </location>
</feature>
<feature type="region of interest" description="Disordered" evidence="1">
    <location>
        <begin position="574"/>
        <end position="606"/>
    </location>
</feature>
<feature type="compositionally biased region" description="Polar residues" evidence="1">
    <location>
        <begin position="190"/>
        <end position="200"/>
    </location>
</feature>
<feature type="compositionally biased region" description="Polar residues" evidence="1">
    <location>
        <begin position="651"/>
        <end position="669"/>
    </location>
</feature>
<dbReference type="EMBL" id="MCFC01000121">
    <property type="protein sequence ID" value="ORY20953.1"/>
    <property type="molecule type" value="Genomic_DNA"/>
</dbReference>
<gene>
    <name evidence="2" type="ORF">BCR39DRAFT_74289</name>
</gene>
<dbReference type="STRING" id="71784.A0A1Y2AEF2"/>
<feature type="compositionally biased region" description="Low complexity" evidence="1">
    <location>
        <begin position="33"/>
        <end position="44"/>
    </location>
</feature>
<feature type="compositionally biased region" description="Low complexity" evidence="1">
    <location>
        <begin position="437"/>
        <end position="453"/>
    </location>
</feature>
<comment type="caution">
    <text evidence="2">The sequence shown here is derived from an EMBL/GenBank/DDBJ whole genome shotgun (WGS) entry which is preliminary data.</text>
</comment>
<dbReference type="InParanoid" id="A0A1Y2AEF2"/>
<feature type="compositionally biased region" description="Basic and acidic residues" evidence="1">
    <location>
        <begin position="324"/>
        <end position="337"/>
    </location>
</feature>
<feature type="compositionally biased region" description="Basic and acidic residues" evidence="1">
    <location>
        <begin position="672"/>
        <end position="691"/>
    </location>
</feature>
<feature type="compositionally biased region" description="Low complexity" evidence="1">
    <location>
        <begin position="636"/>
        <end position="650"/>
    </location>
</feature>
<keyword evidence="3" id="KW-1185">Reference proteome</keyword>
<feature type="compositionally biased region" description="Low complexity" evidence="1">
    <location>
        <begin position="727"/>
        <end position="758"/>
    </location>
</feature>
<feature type="compositionally biased region" description="Low complexity" evidence="1">
    <location>
        <begin position="361"/>
        <end position="375"/>
    </location>
</feature>
<evidence type="ECO:0000256" key="1">
    <source>
        <dbReference type="SAM" id="MobiDB-lite"/>
    </source>
</evidence>
<feature type="region of interest" description="Disordered" evidence="1">
    <location>
        <begin position="1"/>
        <end position="75"/>
    </location>
</feature>
<accession>A0A1Y2AEF2</accession>
<feature type="compositionally biased region" description="Polar residues" evidence="1">
    <location>
        <begin position="410"/>
        <end position="426"/>
    </location>
</feature>
<feature type="region of interest" description="Disordered" evidence="1">
    <location>
        <begin position="631"/>
        <end position="772"/>
    </location>
</feature>
<dbReference type="AlphaFoldDB" id="A0A1Y2AEF2"/>
<feature type="compositionally biased region" description="Polar residues" evidence="1">
    <location>
        <begin position="461"/>
        <end position="488"/>
    </location>
</feature>
<dbReference type="Proteomes" id="UP000193986">
    <property type="component" value="Unassembled WGS sequence"/>
</dbReference>
<feature type="compositionally biased region" description="Basic and acidic residues" evidence="1">
    <location>
        <begin position="106"/>
        <end position="116"/>
    </location>
</feature>
<feature type="compositionally biased region" description="Basic and acidic residues" evidence="1">
    <location>
        <begin position="305"/>
        <end position="315"/>
    </location>
</feature>
<protein>
    <submittedName>
        <fullName evidence="2">Uncharacterized protein</fullName>
    </submittedName>
</protein>
<organism evidence="2 3">
    <name type="scientific">Naematelia encephala</name>
    <dbReference type="NCBI Taxonomy" id="71784"/>
    <lineage>
        <taxon>Eukaryota</taxon>
        <taxon>Fungi</taxon>
        <taxon>Dikarya</taxon>
        <taxon>Basidiomycota</taxon>
        <taxon>Agaricomycotina</taxon>
        <taxon>Tremellomycetes</taxon>
        <taxon>Tremellales</taxon>
        <taxon>Naemateliaceae</taxon>
        <taxon>Naematelia</taxon>
    </lineage>
</organism>
<feature type="compositionally biased region" description="Low complexity" evidence="1">
    <location>
        <begin position="577"/>
        <end position="595"/>
    </location>
</feature>
<sequence>MPPSAFSLAKPIPPPSMPQSASVAMPKPPPSMPSSSSVSDSKPPQSGDSNRSLSTTASTSSRTLKTPASKLEAQHVTIVDGADSLDGHAAYQYGDQTSPTPSRAMELPRKSGERLRLPFIPPPLAQGPLPQAPVATNDRKVSVSTNRPRTRPAPPILQTKKENRLSQDWVDLSLPTRPSPPREPVREKSMSPSPKPTASSLRLPPVSMIPMKGDSLSPTRPLFERTVSAPPLSPTGGDKSRSQRPARSSLDQLRNASSSPDPFRTRQNSMSMPPQAILDTGASSSSGGRLNIWRTAPAKPAAPELRTRRSEDLLRPGRPSLDALSKKELKAAQKEAQRNLGVASTAFIYTPPTQPEERKPSGLSLKKSSGALKALFKTKGKDKERSQTPPVPTRPARPSTAPSYEARPSFTLNRSLTPGSPASNRTLPLDMGRASTSADRSMSSGGRSSLSAERSMDGGRSSLSVERTFVREQTPTPAPTSRSASQGSHPVILLPAPAARVRIPARELPPLPPPSPVPPREMTPTPTSPPVQTQTVPPSTPPKYSPLEDAFPASSSLPYLGPRASLVMDSMAGIHGSAVGTPTTAASSSTSNSTARPESEDSSPYLKASRSLHLLQLPELDLDFGVTFDSLALGLSPSTPRKSPKSPARSNTTLRPRTSPSPKSISRAATITDRRRSRSFDGLDDFWRGERIFGQPSSTSAPMLSEPILPQSVPMEPESMHAGGSGHSHTQSVSSTSAPSSSDHARTPSNASSTNDTPSPSPPRTPPGAEHRSLRAFGFDFDSPSPLSTPTPAHAVPAVEDEIAESMTIGKTFVLNEPPTIPLPALPSESAPITLPDLPPATVLEPAAVIEADVPIPKPVQPETKQPQASSQRLMTRSRLVSPDLSFSNKALGREIERLLYTYVFAPSDLLVADRLNQVSALRNVGRPSRCHSKRPSSASRGH</sequence>
<feature type="compositionally biased region" description="Low complexity" evidence="1">
    <location>
        <begin position="495"/>
        <end position="506"/>
    </location>
</feature>
<feature type="compositionally biased region" description="Low complexity" evidence="1">
    <location>
        <begin position="51"/>
        <end position="66"/>
    </location>
</feature>
<evidence type="ECO:0000313" key="2">
    <source>
        <dbReference type="EMBL" id="ORY20953.1"/>
    </source>
</evidence>
<feature type="region of interest" description="Disordered" evidence="1">
    <location>
        <begin position="88"/>
        <end position="550"/>
    </location>
</feature>
<feature type="region of interest" description="Disordered" evidence="1">
    <location>
        <begin position="857"/>
        <end position="876"/>
    </location>
</feature>
<reference evidence="2 3" key="1">
    <citation type="submission" date="2016-07" db="EMBL/GenBank/DDBJ databases">
        <title>Pervasive Adenine N6-methylation of Active Genes in Fungi.</title>
        <authorList>
            <consortium name="DOE Joint Genome Institute"/>
            <person name="Mondo S.J."/>
            <person name="Dannebaum R.O."/>
            <person name="Kuo R.C."/>
            <person name="Labutti K."/>
            <person name="Haridas S."/>
            <person name="Kuo A."/>
            <person name="Salamov A."/>
            <person name="Ahrendt S.R."/>
            <person name="Lipzen A."/>
            <person name="Sullivan W."/>
            <person name="Andreopoulos W.B."/>
            <person name="Clum A."/>
            <person name="Lindquist E."/>
            <person name="Daum C."/>
            <person name="Ramamoorthy G.K."/>
            <person name="Gryganskyi A."/>
            <person name="Culley D."/>
            <person name="Magnuson J.K."/>
            <person name="James T.Y."/>
            <person name="O'Malley M.A."/>
            <person name="Stajich J.E."/>
            <person name="Spatafora J.W."/>
            <person name="Visel A."/>
            <person name="Grigoriev I.V."/>
        </authorList>
    </citation>
    <scope>NUCLEOTIDE SEQUENCE [LARGE SCALE GENOMIC DNA]</scope>
    <source>
        <strain evidence="2 3">68-887.2</strain>
    </source>
</reference>
<proteinExistence type="predicted"/>